<dbReference type="EMBL" id="LT629710">
    <property type="protein sequence ID" value="SDO31323.1"/>
    <property type="molecule type" value="Genomic_DNA"/>
</dbReference>
<keyword evidence="3" id="KW-1003">Cell membrane</keyword>
<dbReference type="RefSeq" id="WP_157695129.1">
    <property type="nucleotide sequence ID" value="NZ_LT629710.1"/>
</dbReference>
<dbReference type="STRING" id="1090615.SAMN04515671_0524"/>
<dbReference type="GO" id="GO:0005886">
    <property type="term" value="C:plasma membrane"/>
    <property type="evidence" value="ECO:0007669"/>
    <property type="project" value="UniProtKB-SubCell"/>
</dbReference>
<evidence type="ECO:0000256" key="3">
    <source>
        <dbReference type="ARBA" id="ARBA00022475"/>
    </source>
</evidence>
<feature type="transmembrane region" description="Helical" evidence="7">
    <location>
        <begin position="389"/>
        <end position="406"/>
    </location>
</feature>
<dbReference type="InterPro" id="IPR050833">
    <property type="entry name" value="Poly_Biosynth_Transport"/>
</dbReference>
<keyword evidence="9" id="KW-1185">Reference proteome</keyword>
<dbReference type="OrthoDB" id="9770347at2"/>
<feature type="transmembrane region" description="Helical" evidence="7">
    <location>
        <begin position="49"/>
        <end position="68"/>
    </location>
</feature>
<dbReference type="Pfam" id="PF13440">
    <property type="entry name" value="Polysacc_synt_3"/>
    <property type="match status" value="1"/>
</dbReference>
<feature type="transmembrane region" description="Helical" evidence="7">
    <location>
        <begin position="89"/>
        <end position="113"/>
    </location>
</feature>
<evidence type="ECO:0000313" key="9">
    <source>
        <dbReference type="Proteomes" id="UP000198741"/>
    </source>
</evidence>
<dbReference type="Proteomes" id="UP000198741">
    <property type="component" value="Chromosome I"/>
</dbReference>
<feature type="transmembrane region" description="Helical" evidence="7">
    <location>
        <begin position="21"/>
        <end position="43"/>
    </location>
</feature>
<evidence type="ECO:0000313" key="8">
    <source>
        <dbReference type="EMBL" id="SDO31323.1"/>
    </source>
</evidence>
<evidence type="ECO:0000256" key="6">
    <source>
        <dbReference type="ARBA" id="ARBA00023136"/>
    </source>
</evidence>
<sequence length="492" mass="51793">MGDPDTGSPSLGRAAASGAGITLVSQGLRFVLQIIALVVLSRLLTPSDFGLVAMVTAILGVAEIIRDFGLSSAAIQAKELSDGERTNLFWANLGIGTACAAVAAACSPLIAAIYSRPELTGVTLALSWLFVVSGANTQFRAELSRSLRFRALAVTDVGAQALGIGAGILSAVLGFGFWSIVIQQIVFVVATCAINVVSCRWRPGWPHRGISLRRFFKFGAGLLGMQVMGYATNNVDTVALGSVWGAGPVGLYSRGYQLLMVPLSQVSNALLRVVLPVLSRVQDDDETYLRYVRRAQLLCCYGFGLSFAVAAGLSGPLVAVLFGAAWSGVAPIFALLAIGGIFRGLAQTTYWITLSKGLTGSQLRFYLLARPFMIISILAGLPWGAVGVAAGHSFAFMVEWAASLWWMGRSAGIDYRPLLRRALRSVLLVCVPAGLIALAGSMLPVPAVLRLVLGALAAAGYVVGLAVVSSTERADLRLMADFVQRATGRGRP</sequence>
<comment type="similarity">
    <text evidence="2">Belongs to the polysaccharide synthase family.</text>
</comment>
<feature type="transmembrane region" description="Helical" evidence="7">
    <location>
        <begin position="363"/>
        <end position="383"/>
    </location>
</feature>
<feature type="transmembrane region" description="Helical" evidence="7">
    <location>
        <begin position="451"/>
        <end position="469"/>
    </location>
</feature>
<name>A0A1H0IIV8_9ACTN</name>
<proteinExistence type="inferred from homology"/>
<dbReference type="AlphaFoldDB" id="A0A1H0IIV8"/>
<feature type="transmembrane region" description="Helical" evidence="7">
    <location>
        <begin position="319"/>
        <end position="342"/>
    </location>
</feature>
<evidence type="ECO:0000256" key="5">
    <source>
        <dbReference type="ARBA" id="ARBA00022989"/>
    </source>
</evidence>
<keyword evidence="6 7" id="KW-0472">Membrane</keyword>
<accession>A0A1H0IIV8</accession>
<organism evidence="8 9">
    <name type="scientific">Nakamurella panacisegetis</name>
    <dbReference type="NCBI Taxonomy" id="1090615"/>
    <lineage>
        <taxon>Bacteria</taxon>
        <taxon>Bacillati</taxon>
        <taxon>Actinomycetota</taxon>
        <taxon>Actinomycetes</taxon>
        <taxon>Nakamurellales</taxon>
        <taxon>Nakamurellaceae</taxon>
        <taxon>Nakamurella</taxon>
    </lineage>
</organism>
<dbReference type="CDD" id="cd13127">
    <property type="entry name" value="MATE_tuaB_like"/>
    <property type="match status" value="1"/>
</dbReference>
<feature type="transmembrane region" description="Helical" evidence="7">
    <location>
        <begin position="295"/>
        <end position="313"/>
    </location>
</feature>
<keyword evidence="5 7" id="KW-1133">Transmembrane helix</keyword>
<evidence type="ECO:0000256" key="7">
    <source>
        <dbReference type="SAM" id="Phobius"/>
    </source>
</evidence>
<reference evidence="8 9" key="1">
    <citation type="submission" date="2016-10" db="EMBL/GenBank/DDBJ databases">
        <authorList>
            <person name="de Groot N.N."/>
        </authorList>
    </citation>
    <scope>NUCLEOTIDE SEQUENCE [LARGE SCALE GENOMIC DNA]</scope>
    <source>
        <strain evidence="9">P4-7,KCTC 19426,CECT 7604</strain>
    </source>
</reference>
<evidence type="ECO:0000256" key="4">
    <source>
        <dbReference type="ARBA" id="ARBA00022692"/>
    </source>
</evidence>
<evidence type="ECO:0000256" key="2">
    <source>
        <dbReference type="ARBA" id="ARBA00007430"/>
    </source>
</evidence>
<feature type="transmembrane region" description="Helical" evidence="7">
    <location>
        <begin position="426"/>
        <end position="445"/>
    </location>
</feature>
<comment type="subcellular location">
    <subcellularLocation>
        <location evidence="1">Cell membrane</location>
        <topology evidence="1">Multi-pass membrane protein</topology>
    </subcellularLocation>
</comment>
<feature type="transmembrane region" description="Helical" evidence="7">
    <location>
        <begin position="119"/>
        <end position="137"/>
    </location>
</feature>
<dbReference type="PANTHER" id="PTHR30250:SF10">
    <property type="entry name" value="LIPOPOLYSACCHARIDE BIOSYNTHESIS PROTEIN WZXC"/>
    <property type="match status" value="1"/>
</dbReference>
<dbReference type="PANTHER" id="PTHR30250">
    <property type="entry name" value="PST FAMILY PREDICTED COLANIC ACID TRANSPORTER"/>
    <property type="match status" value="1"/>
</dbReference>
<protein>
    <submittedName>
        <fullName evidence="8">Polysaccharide transporter, PST family</fullName>
    </submittedName>
</protein>
<evidence type="ECO:0000256" key="1">
    <source>
        <dbReference type="ARBA" id="ARBA00004651"/>
    </source>
</evidence>
<keyword evidence="4 7" id="KW-0812">Transmembrane</keyword>
<gene>
    <name evidence="8" type="ORF">SAMN04515671_0524</name>
</gene>